<keyword evidence="2" id="KW-0472">Membrane</keyword>
<evidence type="ECO:0000256" key="2">
    <source>
        <dbReference type="SAM" id="Phobius"/>
    </source>
</evidence>
<gene>
    <name evidence="3" type="ORF">ACFPZP_15590</name>
</gene>
<evidence type="ECO:0008006" key="5">
    <source>
        <dbReference type="Google" id="ProtNLM"/>
    </source>
</evidence>
<accession>A0ABW1Q3H5</accession>
<feature type="transmembrane region" description="Helical" evidence="2">
    <location>
        <begin position="28"/>
        <end position="49"/>
    </location>
</feature>
<organism evidence="3 4">
    <name type="scientific">Citrobacter bitternis</name>
    <dbReference type="NCBI Taxonomy" id="1585982"/>
    <lineage>
        <taxon>Bacteria</taxon>
        <taxon>Pseudomonadati</taxon>
        <taxon>Pseudomonadota</taxon>
        <taxon>Gammaproteobacteria</taxon>
        <taxon>Enterobacterales</taxon>
        <taxon>Enterobacteriaceae</taxon>
        <taxon>Citrobacter</taxon>
    </lineage>
</organism>
<proteinExistence type="predicted"/>
<keyword evidence="4" id="KW-1185">Reference proteome</keyword>
<dbReference type="Proteomes" id="UP001596169">
    <property type="component" value="Unassembled WGS sequence"/>
</dbReference>
<name>A0ABW1Q3H5_9ENTR</name>
<evidence type="ECO:0000256" key="1">
    <source>
        <dbReference type="SAM" id="MobiDB-lite"/>
    </source>
</evidence>
<evidence type="ECO:0000313" key="3">
    <source>
        <dbReference type="EMBL" id="MFC6122478.1"/>
    </source>
</evidence>
<comment type="caution">
    <text evidence="3">The sequence shown here is derived from an EMBL/GenBank/DDBJ whole genome shotgun (WGS) entry which is preliminary data.</text>
</comment>
<feature type="region of interest" description="Disordered" evidence="1">
    <location>
        <begin position="90"/>
        <end position="111"/>
    </location>
</feature>
<keyword evidence="2" id="KW-1133">Transmembrane helix</keyword>
<protein>
    <recommendedName>
        <fullName evidence="5">DUF4760 domain-containing protein</fullName>
    </recommendedName>
</protein>
<evidence type="ECO:0000313" key="4">
    <source>
        <dbReference type="Proteomes" id="UP001596169"/>
    </source>
</evidence>
<reference evidence="4" key="1">
    <citation type="journal article" date="2019" name="Int. J. Syst. Evol. Microbiol.">
        <title>The Global Catalogue of Microorganisms (GCM) 10K type strain sequencing project: providing services to taxonomists for standard genome sequencing and annotation.</title>
        <authorList>
            <consortium name="The Broad Institute Genomics Platform"/>
            <consortium name="The Broad Institute Genome Sequencing Center for Infectious Disease"/>
            <person name="Wu L."/>
            <person name="Ma J."/>
        </authorList>
    </citation>
    <scope>NUCLEOTIDE SEQUENCE [LARGE SCALE GENOMIC DNA]</scope>
    <source>
        <strain evidence="4">JCM30009</strain>
    </source>
</reference>
<dbReference type="EMBL" id="JBHSRG010000009">
    <property type="protein sequence ID" value="MFC6122478.1"/>
    <property type="molecule type" value="Genomic_DNA"/>
</dbReference>
<keyword evidence="2" id="KW-0812">Transmembrane</keyword>
<dbReference type="RefSeq" id="WP_378109072.1">
    <property type="nucleotide sequence ID" value="NZ_JBHSRG010000009.1"/>
</dbReference>
<sequence length="240" mass="27635">MQENVAEGMAAVASHPVTVQVFMQGPGIWGNVATAIITAGAAIAAVMLTHRFTLRREKRASDEKLKREQHFIATELVFLLENFAESCSDVATDAGENNDDPEPTREPTVGYPDLSFTNVSGDWQVLDARLMYRIRELIVLQQEAHKAIAFVADADCFGQRYEYFRERQYQYARLGLKAIIQVRRLRRVVEFPETRLAISEWSAQRVMWDVWRKARRRRAKEAAEERKMLDDLNYPENLDL</sequence>